<dbReference type="Proteomes" id="UP000601108">
    <property type="component" value="Unassembled WGS sequence"/>
</dbReference>
<keyword evidence="2" id="KW-1185">Reference proteome</keyword>
<name>A0A918JVA3_9FLAO</name>
<protein>
    <submittedName>
        <fullName evidence="1">Uncharacterized protein</fullName>
    </submittedName>
</protein>
<accession>A0A918JVA3</accession>
<evidence type="ECO:0000313" key="1">
    <source>
        <dbReference type="EMBL" id="GGX14239.1"/>
    </source>
</evidence>
<dbReference type="EMBL" id="BMWS01000007">
    <property type="protein sequence ID" value="GGX14239.1"/>
    <property type="molecule type" value="Genomic_DNA"/>
</dbReference>
<dbReference type="AlphaFoldDB" id="A0A918JVA3"/>
<dbReference type="RefSeq" id="WP_027411529.1">
    <property type="nucleotide sequence ID" value="NZ_BMWS01000007.1"/>
</dbReference>
<reference evidence="1 2" key="1">
    <citation type="journal article" date="2014" name="Int. J. Syst. Evol. Microbiol.">
        <title>Complete genome sequence of Corynebacterium casei LMG S-19264T (=DSM 44701T), isolated from a smear-ripened cheese.</title>
        <authorList>
            <consortium name="US DOE Joint Genome Institute (JGI-PGF)"/>
            <person name="Walter F."/>
            <person name="Albersmeier A."/>
            <person name="Kalinowski J."/>
            <person name="Ruckert C."/>
        </authorList>
    </citation>
    <scope>NUCLEOTIDE SEQUENCE [LARGE SCALE GENOMIC DNA]</scope>
    <source>
        <strain evidence="1 2">KCTC 12285</strain>
    </source>
</reference>
<gene>
    <name evidence="1" type="ORF">GCM10007384_14810</name>
</gene>
<proteinExistence type="predicted"/>
<comment type="caution">
    <text evidence="1">The sequence shown here is derived from an EMBL/GenBank/DDBJ whole genome shotgun (WGS) entry which is preliminary data.</text>
</comment>
<organism evidence="1 2">
    <name type="scientific">Aquimarina muelleri</name>
    <dbReference type="NCBI Taxonomy" id="279356"/>
    <lineage>
        <taxon>Bacteria</taxon>
        <taxon>Pseudomonadati</taxon>
        <taxon>Bacteroidota</taxon>
        <taxon>Flavobacteriia</taxon>
        <taxon>Flavobacteriales</taxon>
        <taxon>Flavobacteriaceae</taxon>
        <taxon>Aquimarina</taxon>
    </lineage>
</organism>
<evidence type="ECO:0000313" key="2">
    <source>
        <dbReference type="Proteomes" id="UP000601108"/>
    </source>
</evidence>
<sequence length="509" mass="57452">MKNSEFLIKSTVDGKEDPQMQLYDYCLPPLTSATYTIETEQQVVWNKKSLNETYNKQQQFLVDGPRFTLDPSMVYSIFPPANKQGHYENNLPHIVLTKRTLPWERTIDDKQQTGPPTPWLAVLLFTEEEVSKAQNSTVAKLLTPDDDSILPPDVKDVTDEQKALQCLIVDVSTDTFNDIVPAKDELRYLAHCREVDMANKELRGDIEDGWFSVVVGNRFPVTDKNENTSYIACLVSLEGFSEYLHGGTAIPDTYKKVRMAVLATWSFTVLPAKGETFGNLAQNLDNCSLRLQNKPEQTESEEEKLVAAAFHDGYVALNYDTRGGEHTAAWYRGPCIPVKLNNANLEPFFSAETGMIYDKTTGLFDVSYAVAWQIGRLLALSDSDFAVGLMKWRKEQKVGQNLQLEQQKAYNRLKGAFETNINLLGNKAPNKKAISYMIRDFLTTSFVQKVCPQDNIKQPLVKKADPTGTENRIAGLPGLLNQQQVVELLKHGSNIAHKMKEILKEKHNY</sequence>